<comment type="caution">
    <text evidence="2">The sequence shown here is derived from an EMBL/GenBank/DDBJ whole genome shotgun (WGS) entry which is preliminary data.</text>
</comment>
<sequence length="60" mass="7052">MLTSRLEVPYFVKSSAEFERSHPYGSSARVRIERQARKFAMPSCEEVDRINTRLRVGGWY</sequence>
<dbReference type="EMBL" id="BLLF01000754">
    <property type="protein sequence ID" value="GFH14682.1"/>
    <property type="molecule type" value="Genomic_DNA"/>
</dbReference>
<evidence type="ECO:0000313" key="2">
    <source>
        <dbReference type="EMBL" id="GFH31203.1"/>
    </source>
</evidence>
<evidence type="ECO:0000313" key="3">
    <source>
        <dbReference type="Proteomes" id="UP000485058"/>
    </source>
</evidence>
<reference evidence="2 3" key="1">
    <citation type="submission" date="2020-02" db="EMBL/GenBank/DDBJ databases">
        <title>Draft genome sequence of Haematococcus lacustris strain NIES-144.</title>
        <authorList>
            <person name="Morimoto D."/>
            <person name="Nakagawa S."/>
            <person name="Yoshida T."/>
            <person name="Sawayama S."/>
        </authorList>
    </citation>
    <scope>NUCLEOTIDE SEQUENCE [LARGE SCALE GENOMIC DNA]</scope>
    <source>
        <strain evidence="2 3">NIES-144</strain>
    </source>
</reference>
<dbReference type="AlphaFoldDB" id="A0A6A0AFY5"/>
<dbReference type="EMBL" id="BLLF01005438">
    <property type="protein sequence ID" value="GFH31203.1"/>
    <property type="molecule type" value="Genomic_DNA"/>
</dbReference>
<protein>
    <submittedName>
        <fullName evidence="2">J domain-containing protein</fullName>
    </submittedName>
</protein>
<evidence type="ECO:0000313" key="1">
    <source>
        <dbReference type="EMBL" id="GFH14682.1"/>
    </source>
</evidence>
<organism evidence="2 3">
    <name type="scientific">Haematococcus lacustris</name>
    <name type="common">Green alga</name>
    <name type="synonym">Haematococcus pluvialis</name>
    <dbReference type="NCBI Taxonomy" id="44745"/>
    <lineage>
        <taxon>Eukaryota</taxon>
        <taxon>Viridiplantae</taxon>
        <taxon>Chlorophyta</taxon>
        <taxon>core chlorophytes</taxon>
        <taxon>Chlorophyceae</taxon>
        <taxon>CS clade</taxon>
        <taxon>Chlamydomonadales</taxon>
        <taxon>Haematococcaceae</taxon>
        <taxon>Haematococcus</taxon>
    </lineage>
</organism>
<accession>A0A6A0AFY5</accession>
<keyword evidence="3" id="KW-1185">Reference proteome</keyword>
<gene>
    <name evidence="1" type="ORF">HaLaN_10784</name>
    <name evidence="2" type="ORF">HaLaN_30192</name>
</gene>
<proteinExistence type="predicted"/>
<name>A0A6A0AFY5_HAELA</name>
<dbReference type="Proteomes" id="UP000485058">
    <property type="component" value="Unassembled WGS sequence"/>
</dbReference>